<dbReference type="OrthoDB" id="10260794at2759"/>
<reference evidence="3" key="1">
    <citation type="journal article" date="2020" name="bioRxiv">
        <title>Comparative genomics of Chlamydomonas.</title>
        <authorList>
            <person name="Craig R.J."/>
            <person name="Hasan A.R."/>
            <person name="Ness R.W."/>
            <person name="Keightley P.D."/>
        </authorList>
    </citation>
    <scope>NUCLEOTIDE SEQUENCE</scope>
    <source>
        <strain evidence="3">CCAP 11/173</strain>
    </source>
</reference>
<evidence type="ECO:0000259" key="2">
    <source>
        <dbReference type="SMART" id="SM00581"/>
    </source>
</evidence>
<dbReference type="SMART" id="SM00581">
    <property type="entry name" value="PSP"/>
    <property type="match status" value="1"/>
</dbReference>
<dbReference type="EMBL" id="JAEHOD010000003">
    <property type="protein sequence ID" value="KAG2453720.1"/>
    <property type="molecule type" value="Genomic_DNA"/>
</dbReference>
<sequence>MAQTEENGAANGVAQPDNGAAKKLSKAEKEKERRKKKKLNKQQRRQQTEQGKKGAGAAPASEDGDDEEIVIEYVSAPLDLDSLRGDEEGDNGAARREQEQDEDDDADMRPGLGGLGFTRAEEDAPKPRSAAVDPYEEFKKVFERFASAEEVTGQVEVKEEDEEDGDAGGRAKEEKKATTSEPGSDDEDGEGGGVESKLSKKKLKLLNRLKVAELKAVCARPEVVEVWDVTGPDPPLLVFLKAYRNTVPVPRHWSQKRKYLQGKRGLEKPPFKLPDFIEATGIAEMRTAYQAKEEAKKMKQKQRERMAPKMGRMDIDYQVLHDAFFKHQKPPPLTGVGELYYEGKEYEARITHCRPGELSDTLREALGMNDRTPPPWLINMQRYGPPPSYPNLKVPGLNAPIPPGCTFGYHPGGWGKPPVDQDGNPLYGDVFGEHGDGGESDDEVDKFTRWGAIEEVEEESSEEEEEEEEEEQEGGEAGGEADMDEDAMQAGIASGLQSGLVSGLASGIASSLPSGIETPDTFNLRKDADAGPRQLYTVLEQKQVSVGTGGIMATDHVYVIPGGDKAAAGAGAAGKNKKPDFLKHVGADVEVTISPEELEGLDEAQVKALYEARVAEMRAGSRREDFSDLVAAKAAQQKRKQAAAADNKAAKKAKGSDNFKF</sequence>
<evidence type="ECO:0000313" key="4">
    <source>
        <dbReference type="Proteomes" id="UP000613740"/>
    </source>
</evidence>
<feature type="region of interest" description="Disordered" evidence="1">
    <location>
        <begin position="149"/>
        <end position="196"/>
    </location>
</feature>
<accession>A0A835WWJ5</accession>
<dbReference type="Pfam" id="PF04037">
    <property type="entry name" value="DUF382"/>
    <property type="match status" value="1"/>
</dbReference>
<comment type="caution">
    <text evidence="3">The sequence shown here is derived from an EMBL/GenBank/DDBJ whole genome shotgun (WGS) entry which is preliminary data.</text>
</comment>
<keyword evidence="4" id="KW-1185">Reference proteome</keyword>
<proteinExistence type="predicted"/>
<feature type="compositionally biased region" description="Basic and acidic residues" evidence="1">
    <location>
        <begin position="167"/>
        <end position="178"/>
    </location>
</feature>
<dbReference type="PANTHER" id="PTHR12785:SF6">
    <property type="entry name" value="SPLICING FACTOR 3B SUBUNIT 2"/>
    <property type="match status" value="1"/>
</dbReference>
<evidence type="ECO:0000313" key="3">
    <source>
        <dbReference type="EMBL" id="KAG2453720.1"/>
    </source>
</evidence>
<dbReference type="InterPro" id="IPR007180">
    <property type="entry name" value="DUF382"/>
</dbReference>
<feature type="region of interest" description="Disordered" evidence="1">
    <location>
        <begin position="641"/>
        <end position="661"/>
    </location>
</feature>
<feature type="domain" description="PSP proline-rich" evidence="2">
    <location>
        <begin position="350"/>
        <end position="403"/>
    </location>
</feature>
<dbReference type="InterPro" id="IPR006568">
    <property type="entry name" value="PSP_pro-rich"/>
</dbReference>
<feature type="region of interest" description="Disordered" evidence="1">
    <location>
        <begin position="455"/>
        <end position="481"/>
    </location>
</feature>
<dbReference type="PANTHER" id="PTHR12785">
    <property type="entry name" value="SPLICING FACTOR 3B"/>
    <property type="match status" value="1"/>
</dbReference>
<organism evidence="3 4">
    <name type="scientific">Chlamydomonas schloesseri</name>
    <dbReference type="NCBI Taxonomy" id="2026947"/>
    <lineage>
        <taxon>Eukaryota</taxon>
        <taxon>Viridiplantae</taxon>
        <taxon>Chlorophyta</taxon>
        <taxon>core chlorophytes</taxon>
        <taxon>Chlorophyceae</taxon>
        <taxon>CS clade</taxon>
        <taxon>Chlamydomonadales</taxon>
        <taxon>Chlamydomonadaceae</taxon>
        <taxon>Chlamydomonas</taxon>
    </lineage>
</organism>
<name>A0A835WWJ5_9CHLO</name>
<dbReference type="Pfam" id="PF04046">
    <property type="entry name" value="PSP"/>
    <property type="match status" value="1"/>
</dbReference>
<dbReference type="InterPro" id="IPR052584">
    <property type="entry name" value="U2_snRNP_Complex_Component"/>
</dbReference>
<feature type="region of interest" description="Disordered" evidence="1">
    <location>
        <begin position="1"/>
        <end position="134"/>
    </location>
</feature>
<dbReference type="Proteomes" id="UP000613740">
    <property type="component" value="Unassembled WGS sequence"/>
</dbReference>
<evidence type="ECO:0000256" key="1">
    <source>
        <dbReference type="SAM" id="MobiDB-lite"/>
    </source>
</evidence>
<feature type="compositionally biased region" description="Basic residues" evidence="1">
    <location>
        <begin position="32"/>
        <end position="44"/>
    </location>
</feature>
<dbReference type="AlphaFoldDB" id="A0A835WWJ5"/>
<dbReference type="GO" id="GO:0005634">
    <property type="term" value="C:nucleus"/>
    <property type="evidence" value="ECO:0007669"/>
    <property type="project" value="InterPro"/>
</dbReference>
<gene>
    <name evidence="3" type="ORF">HYH02_001932</name>
</gene>
<protein>
    <recommendedName>
        <fullName evidence="2">PSP proline-rich domain-containing protein</fullName>
    </recommendedName>
</protein>